<dbReference type="Proteomes" id="UP000292447">
    <property type="component" value="Chromosome V"/>
</dbReference>
<reference evidence="3" key="1">
    <citation type="submission" date="2019-03" db="EMBL/GenBank/DDBJ databases">
        <title>Snf2 controls pulcherriminic acid biosynthesis and connects pigmentation and antifungal activity of the yeast Metschnikowia pulcherrima.</title>
        <authorList>
            <person name="Gore-Lloyd D."/>
            <person name="Sumann I."/>
            <person name="Brachmann A.O."/>
            <person name="Schneeberger K."/>
            <person name="Ortiz-Merino R.A."/>
            <person name="Moreno-Beltran M."/>
            <person name="Schlaefli M."/>
            <person name="Kirner P."/>
            <person name="Santos Kron A."/>
            <person name="Wolfe K.H."/>
            <person name="Piel J."/>
            <person name="Ahrens C.H."/>
            <person name="Henk D."/>
            <person name="Freimoser F.M."/>
        </authorList>
    </citation>
    <scope>NUCLEOTIDE SEQUENCE [LARGE SCALE GENOMIC DNA]</scope>
    <source>
        <strain evidence="3">APC 1.2</strain>
    </source>
</reference>
<keyword evidence="3" id="KW-1185">Reference proteome</keyword>
<feature type="compositionally biased region" description="Polar residues" evidence="1">
    <location>
        <begin position="68"/>
        <end position="85"/>
    </location>
</feature>
<gene>
    <name evidence="2" type="ORF">METSCH_E01690</name>
</gene>
<evidence type="ECO:0000313" key="2">
    <source>
        <dbReference type="EMBL" id="QBM89932.1"/>
    </source>
</evidence>
<dbReference type="AlphaFoldDB" id="A0A4P6XQW0"/>
<organism evidence="2 3">
    <name type="scientific">Metschnikowia aff. pulcherrima</name>
    <dbReference type="NCBI Taxonomy" id="2163413"/>
    <lineage>
        <taxon>Eukaryota</taxon>
        <taxon>Fungi</taxon>
        <taxon>Dikarya</taxon>
        <taxon>Ascomycota</taxon>
        <taxon>Saccharomycotina</taxon>
        <taxon>Pichiomycetes</taxon>
        <taxon>Metschnikowiaceae</taxon>
        <taxon>Metschnikowia</taxon>
    </lineage>
</organism>
<evidence type="ECO:0000256" key="1">
    <source>
        <dbReference type="SAM" id="MobiDB-lite"/>
    </source>
</evidence>
<feature type="region of interest" description="Disordered" evidence="1">
    <location>
        <begin position="41"/>
        <end position="99"/>
    </location>
</feature>
<evidence type="ECO:0000313" key="3">
    <source>
        <dbReference type="Proteomes" id="UP000292447"/>
    </source>
</evidence>
<dbReference type="EMBL" id="CP034460">
    <property type="protein sequence ID" value="QBM89932.1"/>
    <property type="molecule type" value="Genomic_DNA"/>
</dbReference>
<proteinExistence type="predicted"/>
<sequence>MMDMITKQSKVIEDIFSDSLTRQSTSLRCTGTKGRQALMAEESTGDVPCAQITPNDPGDNIASFGAENKSSTSEPTGVNNNYSPSTEHEEPELPGEEVAKTRCERTIERYHESRGDVGAQEESRIRLVRTKYDDDLVWKKAEKDGIDGGI</sequence>
<protein>
    <submittedName>
        <fullName evidence="2">Uncharacterized protein</fullName>
    </submittedName>
</protein>
<name>A0A4P6XQW0_9ASCO</name>
<accession>A0A4P6XQW0</accession>